<sequence length="532" mass="60831">MDLNALINEKEWRKCRGPEKATIEQQLEAFIYFCENFWCIKHPEKGRIKFNLRDSQVETVKTWMSERYTIVLKARQIGFSTLAAAYAFWLVFFAPDRFVVMLSRTERESVKLLAKSKYGYRFIPQWMKERGPRQTTDHQLKMMFDNESAIESLPSGSDPARGESVYLVIVDEWAFLPNPEEAWASIEPITDVGGRVVGLSTANGSGNFFHQLWVGSQTGSNKFKGIFYPWDADGERNEDWYEAKSRNMQSWQMHQEYPRFPEEAFIKSGNPVFDIDMLNSMEPEDGHVGYYHLYSDGNGEFRFQENGELEVWSHPESGGTYVIGADVAEGLSYGDYSSAHVVDAATGLVVAHWHGHIEPDLFGELLAEIGWWYNTALLGIESNNHGLTTLKAAQKHGYKNLYKQRRLNAVRADASDVLGWRTTSSSKPLAIDELSAAIRDEGIIILCAKTLGELRTFVRKENGRMSGSPHDDRIISLAIANQMLKYVWLPEYRGDVSLPKNSLMWWEQHLFSGQGENRMFLGSHNVRKRTPF</sequence>
<protein>
    <submittedName>
        <fullName evidence="3">Large terminase protein</fullName>
    </submittedName>
</protein>
<evidence type="ECO:0000256" key="1">
    <source>
        <dbReference type="SAM" id="Phobius"/>
    </source>
</evidence>
<reference evidence="3" key="1">
    <citation type="submission" date="2020-05" db="EMBL/GenBank/DDBJ databases">
        <authorList>
            <person name="Chiriac C."/>
            <person name="Salcher M."/>
            <person name="Ghai R."/>
            <person name="Kavagutti S V."/>
        </authorList>
    </citation>
    <scope>NUCLEOTIDE SEQUENCE</scope>
</reference>
<name>A0A6J7XC97_9CAUD</name>
<feature type="transmembrane region" description="Helical" evidence="1">
    <location>
        <begin position="77"/>
        <end position="95"/>
    </location>
</feature>
<keyword evidence="1" id="KW-1133">Transmembrane helix</keyword>
<accession>A0A6J7XC97</accession>
<organism evidence="3">
    <name type="scientific">uncultured Caudovirales phage</name>
    <dbReference type="NCBI Taxonomy" id="2100421"/>
    <lineage>
        <taxon>Viruses</taxon>
        <taxon>Duplodnaviria</taxon>
        <taxon>Heunggongvirae</taxon>
        <taxon>Uroviricota</taxon>
        <taxon>Caudoviricetes</taxon>
        <taxon>Peduoviridae</taxon>
        <taxon>Maltschvirus</taxon>
        <taxon>Maltschvirus maltsch</taxon>
    </lineage>
</organism>
<dbReference type="EMBL" id="LR796315">
    <property type="protein sequence ID" value="CAB4135987.1"/>
    <property type="molecule type" value="Genomic_DNA"/>
</dbReference>
<evidence type="ECO:0000313" key="3">
    <source>
        <dbReference type="EMBL" id="CAB5228490.1"/>
    </source>
</evidence>
<gene>
    <name evidence="3" type="ORF">UFOVP1549_6</name>
    <name evidence="2" type="ORF">UFOVP303_27</name>
</gene>
<dbReference type="InterPro" id="IPR027417">
    <property type="entry name" value="P-loop_NTPase"/>
</dbReference>
<dbReference type="Pfam" id="PF03237">
    <property type="entry name" value="Terminase_6N"/>
    <property type="match status" value="1"/>
</dbReference>
<dbReference type="Gene3D" id="3.30.420.240">
    <property type="match status" value="1"/>
</dbReference>
<keyword evidence="1" id="KW-0812">Transmembrane</keyword>
<keyword evidence="1" id="KW-0472">Membrane</keyword>
<dbReference type="EMBL" id="LR798394">
    <property type="protein sequence ID" value="CAB5228490.1"/>
    <property type="molecule type" value="Genomic_DNA"/>
</dbReference>
<proteinExistence type="predicted"/>
<dbReference type="Gene3D" id="3.40.50.300">
    <property type="entry name" value="P-loop containing nucleotide triphosphate hydrolases"/>
    <property type="match status" value="1"/>
</dbReference>
<evidence type="ECO:0000313" key="2">
    <source>
        <dbReference type="EMBL" id="CAB4135987.1"/>
    </source>
</evidence>